<dbReference type="InterPro" id="IPR041881">
    <property type="entry name" value="PqqD_sf"/>
</dbReference>
<dbReference type="InterPro" id="IPR008792">
    <property type="entry name" value="PQQD"/>
</dbReference>
<dbReference type="Pfam" id="PF05402">
    <property type="entry name" value="PqqD"/>
    <property type="match status" value="1"/>
</dbReference>
<dbReference type="RefSeq" id="WP_077343758.1">
    <property type="nucleotide sequence ID" value="NZ_CP019605.1"/>
</dbReference>
<keyword evidence="2" id="KW-1185">Reference proteome</keyword>
<dbReference type="EMBL" id="CP019605">
    <property type="protein sequence ID" value="AQP45551.1"/>
    <property type="molecule type" value="Genomic_DNA"/>
</dbReference>
<evidence type="ECO:0000313" key="2">
    <source>
        <dbReference type="Proteomes" id="UP000188324"/>
    </source>
</evidence>
<organism evidence="1 2">
    <name type="scientific">Tessaracoccus flavus</name>
    <dbReference type="NCBI Taxonomy" id="1610493"/>
    <lineage>
        <taxon>Bacteria</taxon>
        <taxon>Bacillati</taxon>
        <taxon>Actinomycetota</taxon>
        <taxon>Actinomycetes</taxon>
        <taxon>Propionibacteriales</taxon>
        <taxon>Propionibacteriaceae</taxon>
        <taxon>Tessaracoccus</taxon>
    </lineage>
</organism>
<protein>
    <submittedName>
        <fullName evidence="1">Uncharacterized protein</fullName>
    </submittedName>
</protein>
<dbReference type="Gene3D" id="1.10.10.1150">
    <property type="entry name" value="Coenzyme PQQ synthesis protein D (PqqD)"/>
    <property type="match status" value="1"/>
</dbReference>
<sequence length="85" mass="8894">MIRRTDLTDFLVVDGESVAILNETVYRLGHVATAILDALAEPTTLPALATTLEAQFGAPPSGSLEDAVRSQLDELAAVGLVSIDS</sequence>
<dbReference type="KEGG" id="tfl:RPIT_12660"/>
<proteinExistence type="predicted"/>
<evidence type="ECO:0000313" key="1">
    <source>
        <dbReference type="EMBL" id="AQP45551.1"/>
    </source>
</evidence>
<dbReference type="AlphaFoldDB" id="A0A1Q2CHG6"/>
<gene>
    <name evidence="1" type="ORF">RPIT_12660</name>
</gene>
<accession>A0A1Q2CHG6</accession>
<reference evidence="1 2" key="1">
    <citation type="journal article" date="2016" name="Int. J. Syst. Evol. Microbiol.">
        <title>Tessaracoccus flavus sp. nov., isolated from the drainage system of a lindane-producing factory.</title>
        <authorList>
            <person name="Kumari R."/>
            <person name="Singh P."/>
            <person name="Schumann P."/>
            <person name="Lal R."/>
        </authorList>
    </citation>
    <scope>NUCLEOTIDE SEQUENCE [LARGE SCALE GENOMIC DNA]</scope>
    <source>
        <strain evidence="1 2">RP1T</strain>
    </source>
</reference>
<name>A0A1Q2CHG6_9ACTN</name>
<dbReference type="Proteomes" id="UP000188324">
    <property type="component" value="Chromosome"/>
</dbReference>
<dbReference type="STRING" id="1610493.RPIT_12660"/>